<evidence type="ECO:0000259" key="2">
    <source>
        <dbReference type="PROSITE" id="PS50222"/>
    </source>
</evidence>
<dbReference type="SUPFAM" id="SSF47473">
    <property type="entry name" value="EF-hand"/>
    <property type="match status" value="1"/>
</dbReference>
<dbReference type="PROSITE" id="PS00018">
    <property type="entry name" value="EF_HAND_1"/>
    <property type="match status" value="2"/>
</dbReference>
<dbReference type="InterPro" id="IPR011992">
    <property type="entry name" value="EF-hand-dom_pair"/>
</dbReference>
<dbReference type="PROSITE" id="PS50222">
    <property type="entry name" value="EF_HAND_2"/>
    <property type="match status" value="2"/>
</dbReference>
<accession>A0A5J4WST3</accession>
<dbReference type="InterPro" id="IPR018247">
    <property type="entry name" value="EF_Hand_1_Ca_BS"/>
</dbReference>
<dbReference type="InterPro" id="IPR002048">
    <property type="entry name" value="EF_hand_dom"/>
</dbReference>
<dbReference type="AlphaFoldDB" id="A0A5J4WST3"/>
<dbReference type="SMART" id="SM00054">
    <property type="entry name" value="EFh"/>
    <property type="match status" value="2"/>
</dbReference>
<dbReference type="Pfam" id="PF13499">
    <property type="entry name" value="EF-hand_7"/>
    <property type="match status" value="1"/>
</dbReference>
<name>A0A5J4WST3_9EUKA</name>
<proteinExistence type="predicted"/>
<sequence length="167" mass="18951">MEADELTLLKNVFRKLDRSRTGMLGNSDLLGVINRLGKSTSKELLDNMIWEIDSDGDGKITVDDLVDIFVRVRQNPLSAEPTRLLNVFEFLMHDTDDTQTISVEQCVLVLSRRFSREITQADIHHFMVDISSTADPTTSPITYPEFLRQLEIARMLRFSSTSTKGGK</sequence>
<comment type="caution">
    <text evidence="3">The sequence shown here is derived from an EMBL/GenBank/DDBJ whole genome shotgun (WGS) entry which is preliminary data.</text>
</comment>
<evidence type="ECO:0000313" key="3">
    <source>
        <dbReference type="EMBL" id="KAA6397576.1"/>
    </source>
</evidence>
<dbReference type="Gene3D" id="1.10.238.10">
    <property type="entry name" value="EF-hand"/>
    <property type="match status" value="1"/>
</dbReference>
<gene>
    <name evidence="3" type="ORF">EZS28_006895</name>
</gene>
<feature type="domain" description="EF-hand" evidence="2">
    <location>
        <begin position="40"/>
        <end position="75"/>
    </location>
</feature>
<protein>
    <recommendedName>
        <fullName evidence="2">EF-hand domain-containing protein</fullName>
    </recommendedName>
</protein>
<reference evidence="3 4" key="1">
    <citation type="submission" date="2019-03" db="EMBL/GenBank/DDBJ databases">
        <title>Single cell metagenomics reveals metabolic interactions within the superorganism composed of flagellate Streblomastix strix and complex community of Bacteroidetes bacteria on its surface.</title>
        <authorList>
            <person name="Treitli S.C."/>
            <person name="Kolisko M."/>
            <person name="Husnik F."/>
            <person name="Keeling P."/>
            <person name="Hampl V."/>
        </authorList>
    </citation>
    <scope>NUCLEOTIDE SEQUENCE [LARGE SCALE GENOMIC DNA]</scope>
    <source>
        <strain evidence="3">ST1C</strain>
    </source>
</reference>
<dbReference type="GO" id="GO:0005509">
    <property type="term" value="F:calcium ion binding"/>
    <property type="evidence" value="ECO:0007669"/>
    <property type="project" value="InterPro"/>
</dbReference>
<dbReference type="OrthoDB" id="26525at2759"/>
<dbReference type="Proteomes" id="UP000324800">
    <property type="component" value="Unassembled WGS sequence"/>
</dbReference>
<dbReference type="CDD" id="cd00051">
    <property type="entry name" value="EFh"/>
    <property type="match status" value="1"/>
</dbReference>
<evidence type="ECO:0000256" key="1">
    <source>
        <dbReference type="ARBA" id="ARBA00022837"/>
    </source>
</evidence>
<dbReference type="EMBL" id="SNRW01001149">
    <property type="protein sequence ID" value="KAA6397576.1"/>
    <property type="molecule type" value="Genomic_DNA"/>
</dbReference>
<feature type="domain" description="EF-hand" evidence="2">
    <location>
        <begin position="4"/>
        <end position="39"/>
    </location>
</feature>
<keyword evidence="1" id="KW-0106">Calcium</keyword>
<organism evidence="3 4">
    <name type="scientific">Streblomastix strix</name>
    <dbReference type="NCBI Taxonomy" id="222440"/>
    <lineage>
        <taxon>Eukaryota</taxon>
        <taxon>Metamonada</taxon>
        <taxon>Preaxostyla</taxon>
        <taxon>Oxymonadida</taxon>
        <taxon>Streblomastigidae</taxon>
        <taxon>Streblomastix</taxon>
    </lineage>
</organism>
<evidence type="ECO:0000313" key="4">
    <source>
        <dbReference type="Proteomes" id="UP000324800"/>
    </source>
</evidence>